<evidence type="ECO:0000259" key="6">
    <source>
        <dbReference type="PROSITE" id="PS50089"/>
    </source>
</evidence>
<accession>A0A183AAD7</accession>
<proteinExistence type="predicted"/>
<organism evidence="9">
    <name type="scientific">Echinostoma caproni</name>
    <dbReference type="NCBI Taxonomy" id="27848"/>
    <lineage>
        <taxon>Eukaryota</taxon>
        <taxon>Metazoa</taxon>
        <taxon>Spiralia</taxon>
        <taxon>Lophotrochozoa</taxon>
        <taxon>Platyhelminthes</taxon>
        <taxon>Trematoda</taxon>
        <taxon>Digenea</taxon>
        <taxon>Plagiorchiida</taxon>
        <taxon>Echinostomata</taxon>
        <taxon>Echinostomatoidea</taxon>
        <taxon>Echinostomatidae</taxon>
        <taxon>Echinostoma</taxon>
    </lineage>
</organism>
<gene>
    <name evidence="7" type="ORF">ECPE_LOCUS3922</name>
</gene>
<feature type="region of interest" description="Disordered" evidence="5">
    <location>
        <begin position="1"/>
        <end position="20"/>
    </location>
</feature>
<feature type="compositionally biased region" description="Low complexity" evidence="5">
    <location>
        <begin position="138"/>
        <end position="154"/>
    </location>
</feature>
<feature type="region of interest" description="Disordered" evidence="5">
    <location>
        <begin position="132"/>
        <end position="191"/>
    </location>
</feature>
<dbReference type="GO" id="GO:0061630">
    <property type="term" value="F:ubiquitin protein ligase activity"/>
    <property type="evidence" value="ECO:0007669"/>
    <property type="project" value="InterPro"/>
</dbReference>
<keyword evidence="2 4" id="KW-0863">Zinc-finger</keyword>
<dbReference type="Pfam" id="PF13923">
    <property type="entry name" value="zf-C3HC4_2"/>
    <property type="match status" value="1"/>
</dbReference>
<dbReference type="SUPFAM" id="SSF57850">
    <property type="entry name" value="RING/U-box"/>
    <property type="match status" value="1"/>
</dbReference>
<feature type="compositionally biased region" description="Low complexity" evidence="5">
    <location>
        <begin position="161"/>
        <end position="170"/>
    </location>
</feature>
<evidence type="ECO:0000256" key="3">
    <source>
        <dbReference type="ARBA" id="ARBA00022833"/>
    </source>
</evidence>
<dbReference type="EMBL" id="UZAN01040815">
    <property type="protein sequence ID" value="VDP71034.1"/>
    <property type="molecule type" value="Genomic_DNA"/>
</dbReference>
<dbReference type="SMART" id="SM00184">
    <property type="entry name" value="RING"/>
    <property type="match status" value="1"/>
</dbReference>
<evidence type="ECO:0000256" key="2">
    <source>
        <dbReference type="ARBA" id="ARBA00022771"/>
    </source>
</evidence>
<dbReference type="PANTHER" id="PTHR44080">
    <property type="entry name" value="E3 UBIQUITIN-PROTEIN LIGASE COP1"/>
    <property type="match status" value="1"/>
</dbReference>
<reference evidence="7 8" key="2">
    <citation type="submission" date="2018-11" db="EMBL/GenBank/DDBJ databases">
        <authorList>
            <consortium name="Pathogen Informatics"/>
        </authorList>
    </citation>
    <scope>NUCLEOTIDE SEQUENCE [LARGE SCALE GENOMIC DNA]</scope>
    <source>
        <strain evidence="7 8">Egypt</strain>
    </source>
</reference>
<dbReference type="Proteomes" id="UP000272942">
    <property type="component" value="Unassembled WGS sequence"/>
</dbReference>
<dbReference type="WBParaSite" id="ECPE_0000392901-mRNA-1">
    <property type="protein sequence ID" value="ECPE_0000392901-mRNA-1"/>
    <property type="gene ID" value="ECPE_0000392901"/>
</dbReference>
<dbReference type="InterPro" id="IPR001841">
    <property type="entry name" value="Znf_RING"/>
</dbReference>
<protein>
    <submittedName>
        <fullName evidence="9">RING-type domain-containing protein</fullName>
    </submittedName>
</protein>
<evidence type="ECO:0000313" key="9">
    <source>
        <dbReference type="WBParaSite" id="ECPE_0000392901-mRNA-1"/>
    </source>
</evidence>
<dbReference type="InterPro" id="IPR013083">
    <property type="entry name" value="Znf_RING/FYVE/PHD"/>
</dbReference>
<evidence type="ECO:0000256" key="4">
    <source>
        <dbReference type="PROSITE-ProRule" id="PRU00175"/>
    </source>
</evidence>
<dbReference type="Gene3D" id="3.30.40.10">
    <property type="entry name" value="Zinc/RING finger domain, C3HC4 (zinc finger)"/>
    <property type="match status" value="1"/>
</dbReference>
<feature type="domain" description="RING-type" evidence="6">
    <location>
        <begin position="43"/>
        <end position="80"/>
    </location>
</feature>
<dbReference type="InterPro" id="IPR017907">
    <property type="entry name" value="Znf_RING_CS"/>
</dbReference>
<keyword evidence="1" id="KW-0479">Metal-binding</keyword>
<name>A0A183AAD7_9TREM</name>
<keyword evidence="3" id="KW-0862">Zinc</keyword>
<evidence type="ECO:0000313" key="8">
    <source>
        <dbReference type="Proteomes" id="UP000272942"/>
    </source>
</evidence>
<keyword evidence="8" id="KW-1185">Reference proteome</keyword>
<evidence type="ECO:0000256" key="1">
    <source>
        <dbReference type="ARBA" id="ARBA00022723"/>
    </source>
</evidence>
<sequence>MSTTGKNKRARVDSTESEVVSTSPQKSTTWFLLHSMLESDFNCAICHEVLMNASVLGCGHCFCAYCIHMWLRRRPQCPLCIRPSHRFVPLKMVDSFIAQIYASLLPSDLQIARAQELEFREREQLLLNEAELSDSDLDSSTSSTSTEDTTFDSTNVSSNENSYYQHQNNAQHHRHSSSSASNSSPGDFSHT</sequence>
<dbReference type="OrthoDB" id="5330228at2759"/>
<dbReference type="AlphaFoldDB" id="A0A183AAD7"/>
<dbReference type="GO" id="GO:0008270">
    <property type="term" value="F:zinc ion binding"/>
    <property type="evidence" value="ECO:0007669"/>
    <property type="project" value="UniProtKB-KW"/>
</dbReference>
<dbReference type="PROSITE" id="PS50089">
    <property type="entry name" value="ZF_RING_2"/>
    <property type="match status" value="1"/>
</dbReference>
<evidence type="ECO:0000313" key="7">
    <source>
        <dbReference type="EMBL" id="VDP71034.1"/>
    </source>
</evidence>
<dbReference type="PROSITE" id="PS00518">
    <property type="entry name" value="ZF_RING_1"/>
    <property type="match status" value="1"/>
</dbReference>
<reference evidence="9" key="1">
    <citation type="submission" date="2016-06" db="UniProtKB">
        <authorList>
            <consortium name="WormBaseParasite"/>
        </authorList>
    </citation>
    <scope>IDENTIFICATION</scope>
</reference>
<evidence type="ECO:0000256" key="5">
    <source>
        <dbReference type="SAM" id="MobiDB-lite"/>
    </source>
</evidence>
<dbReference type="InterPro" id="IPR042755">
    <property type="entry name" value="COP1"/>
</dbReference>